<comment type="caution">
    <text evidence="1">The sequence shown here is derived from an EMBL/GenBank/DDBJ whole genome shotgun (WGS) entry which is preliminary data.</text>
</comment>
<dbReference type="Proteomes" id="UP000828390">
    <property type="component" value="Unassembled WGS sequence"/>
</dbReference>
<keyword evidence="2" id="KW-1185">Reference proteome</keyword>
<sequence length="175" mass="20566">MSDIVEFALRLLEEDEVLTSTFLNRDMKQLIISHYGHSVTISPNSRVNESDIIFSSDISANDIVIKLKNQDIMQEAGTQLRKVLKDVDFGLHVFATVLTSSLQGKKQEFQDRFSRFCQLFLRSLSTSFFKAVRMTLRSFYSLLKMRYMRRQRNSYYTVLYQHRQILLHKNKQKPG</sequence>
<dbReference type="AlphaFoldDB" id="A0A9D4L5B9"/>
<dbReference type="EMBL" id="JAIWYP010000003">
    <property type="protein sequence ID" value="KAH3850766.1"/>
    <property type="molecule type" value="Genomic_DNA"/>
</dbReference>
<gene>
    <name evidence="1" type="ORF">DPMN_093239</name>
</gene>
<protein>
    <submittedName>
        <fullName evidence="1">Uncharacterized protein</fullName>
    </submittedName>
</protein>
<name>A0A9D4L5B9_DREPO</name>
<reference evidence="1" key="2">
    <citation type="submission" date="2020-11" db="EMBL/GenBank/DDBJ databases">
        <authorList>
            <person name="McCartney M.A."/>
            <person name="Auch B."/>
            <person name="Kono T."/>
            <person name="Mallez S."/>
            <person name="Becker A."/>
            <person name="Gohl D.M."/>
            <person name="Silverstein K.A.T."/>
            <person name="Koren S."/>
            <person name="Bechman K.B."/>
            <person name="Herman A."/>
            <person name="Abrahante J.E."/>
            <person name="Garbe J."/>
        </authorList>
    </citation>
    <scope>NUCLEOTIDE SEQUENCE</scope>
    <source>
        <strain evidence="1">Duluth1</strain>
        <tissue evidence="1">Whole animal</tissue>
    </source>
</reference>
<evidence type="ECO:0000313" key="1">
    <source>
        <dbReference type="EMBL" id="KAH3850766.1"/>
    </source>
</evidence>
<organism evidence="1 2">
    <name type="scientific">Dreissena polymorpha</name>
    <name type="common">Zebra mussel</name>
    <name type="synonym">Mytilus polymorpha</name>
    <dbReference type="NCBI Taxonomy" id="45954"/>
    <lineage>
        <taxon>Eukaryota</taxon>
        <taxon>Metazoa</taxon>
        <taxon>Spiralia</taxon>
        <taxon>Lophotrochozoa</taxon>
        <taxon>Mollusca</taxon>
        <taxon>Bivalvia</taxon>
        <taxon>Autobranchia</taxon>
        <taxon>Heteroconchia</taxon>
        <taxon>Euheterodonta</taxon>
        <taxon>Imparidentia</taxon>
        <taxon>Neoheterodontei</taxon>
        <taxon>Myida</taxon>
        <taxon>Dreissenoidea</taxon>
        <taxon>Dreissenidae</taxon>
        <taxon>Dreissena</taxon>
    </lineage>
</organism>
<accession>A0A9D4L5B9</accession>
<proteinExistence type="predicted"/>
<evidence type="ECO:0000313" key="2">
    <source>
        <dbReference type="Proteomes" id="UP000828390"/>
    </source>
</evidence>
<reference evidence="1" key="1">
    <citation type="journal article" date="2019" name="bioRxiv">
        <title>The Genome of the Zebra Mussel, Dreissena polymorpha: A Resource for Invasive Species Research.</title>
        <authorList>
            <person name="McCartney M.A."/>
            <person name="Auch B."/>
            <person name="Kono T."/>
            <person name="Mallez S."/>
            <person name="Zhang Y."/>
            <person name="Obille A."/>
            <person name="Becker A."/>
            <person name="Abrahante J.E."/>
            <person name="Garbe J."/>
            <person name="Badalamenti J.P."/>
            <person name="Herman A."/>
            <person name="Mangelson H."/>
            <person name="Liachko I."/>
            <person name="Sullivan S."/>
            <person name="Sone E.D."/>
            <person name="Koren S."/>
            <person name="Silverstein K.A.T."/>
            <person name="Beckman K.B."/>
            <person name="Gohl D.M."/>
        </authorList>
    </citation>
    <scope>NUCLEOTIDE SEQUENCE</scope>
    <source>
        <strain evidence="1">Duluth1</strain>
        <tissue evidence="1">Whole animal</tissue>
    </source>
</reference>